<dbReference type="AlphaFoldDB" id="A0AAX1ULA5"/>
<proteinExistence type="predicted"/>
<name>A0AAX1ULA5_CERSP</name>
<evidence type="ECO:0000313" key="3">
    <source>
        <dbReference type="Proteomes" id="UP000266305"/>
    </source>
</evidence>
<accession>A0AAX1ULA5</accession>
<sequence length="152" mass="15877">MTRRTPALLAAFLLLAACAETTGPAPVPIGAEVARLSALGFRAQGTTAEGTQILRYAGPVTAAVACRSGTGATFHTPPAQRVRGDGARQRLELDAYLMLTPGPDGMLSPRERDGLYVVTIATRLRGRTTTESIAFGPGESGSFRSGMTCRPT</sequence>
<comment type="caution">
    <text evidence="2">The sequence shown here is derived from an EMBL/GenBank/DDBJ whole genome shotgun (WGS) entry which is preliminary data.</text>
</comment>
<dbReference type="RefSeq" id="WP_118999974.1">
    <property type="nucleotide sequence ID" value="NZ_QWGP01000008.1"/>
</dbReference>
<reference evidence="2 3" key="1">
    <citation type="submission" date="2018-08" db="EMBL/GenBank/DDBJ databases">
        <title>Draft genome sequence of Rhodobacter sphaeroides FY.</title>
        <authorList>
            <person name="Rayyan A."/>
            <person name="Meyer T.E."/>
            <person name="Kyndt J.A."/>
        </authorList>
    </citation>
    <scope>NUCLEOTIDE SEQUENCE [LARGE SCALE GENOMIC DNA]</scope>
    <source>
        <strain evidence="2 3">FY</strain>
    </source>
</reference>
<gene>
    <name evidence="2" type="ORF">D1114_09410</name>
</gene>
<dbReference type="EMBL" id="QWGP01000008">
    <property type="protein sequence ID" value="RHZ95404.1"/>
    <property type="molecule type" value="Genomic_DNA"/>
</dbReference>
<organism evidence="2 3">
    <name type="scientific">Cereibacter sphaeroides</name>
    <name type="common">Rhodobacter sphaeroides</name>
    <dbReference type="NCBI Taxonomy" id="1063"/>
    <lineage>
        <taxon>Bacteria</taxon>
        <taxon>Pseudomonadati</taxon>
        <taxon>Pseudomonadota</taxon>
        <taxon>Alphaproteobacteria</taxon>
        <taxon>Rhodobacterales</taxon>
        <taxon>Paracoccaceae</taxon>
        <taxon>Cereibacter</taxon>
    </lineage>
</organism>
<feature type="chain" id="PRO_5043959731" evidence="1">
    <location>
        <begin position="20"/>
        <end position="152"/>
    </location>
</feature>
<dbReference type="PROSITE" id="PS51257">
    <property type="entry name" value="PROKAR_LIPOPROTEIN"/>
    <property type="match status" value="1"/>
</dbReference>
<evidence type="ECO:0000313" key="2">
    <source>
        <dbReference type="EMBL" id="RHZ95404.1"/>
    </source>
</evidence>
<evidence type="ECO:0000256" key="1">
    <source>
        <dbReference type="SAM" id="SignalP"/>
    </source>
</evidence>
<protein>
    <submittedName>
        <fullName evidence="2">Pyruvate/2-oxoglutarate dehydrogenase complex</fullName>
    </submittedName>
</protein>
<keyword evidence="1" id="KW-0732">Signal</keyword>
<dbReference type="Proteomes" id="UP000266305">
    <property type="component" value="Unassembled WGS sequence"/>
</dbReference>
<feature type="signal peptide" evidence="1">
    <location>
        <begin position="1"/>
        <end position="19"/>
    </location>
</feature>
<keyword evidence="2" id="KW-0670">Pyruvate</keyword>